<dbReference type="OrthoDB" id="5804959at2759"/>
<evidence type="ECO:0000256" key="3">
    <source>
        <dbReference type="SAM" id="MobiDB-lite"/>
    </source>
</evidence>
<proteinExistence type="predicted"/>
<evidence type="ECO:0000313" key="6">
    <source>
        <dbReference type="EMBL" id="EGT40430.1"/>
    </source>
</evidence>
<feature type="domain" description="CUB" evidence="5">
    <location>
        <begin position="255"/>
        <end position="369"/>
    </location>
</feature>
<dbReference type="CDD" id="cd00041">
    <property type="entry name" value="CUB"/>
    <property type="match status" value="1"/>
</dbReference>
<accession>G0MAF2</accession>
<dbReference type="InParanoid" id="G0MAF2"/>
<dbReference type="PANTHER" id="PTHR39385">
    <property type="entry name" value="PROTEIN CBG20422"/>
    <property type="match status" value="1"/>
</dbReference>
<gene>
    <name evidence="6" type="ORF">CAEBREN_32309</name>
</gene>
<organism evidence="7">
    <name type="scientific">Caenorhabditis brenneri</name>
    <name type="common">Nematode worm</name>
    <dbReference type="NCBI Taxonomy" id="135651"/>
    <lineage>
        <taxon>Eukaryota</taxon>
        <taxon>Metazoa</taxon>
        <taxon>Ecdysozoa</taxon>
        <taxon>Nematoda</taxon>
        <taxon>Chromadorea</taxon>
        <taxon>Rhabditida</taxon>
        <taxon>Rhabditina</taxon>
        <taxon>Rhabditomorpha</taxon>
        <taxon>Rhabditoidea</taxon>
        <taxon>Rhabditidae</taxon>
        <taxon>Peloderinae</taxon>
        <taxon>Caenorhabditis</taxon>
    </lineage>
</organism>
<reference evidence="7" key="1">
    <citation type="submission" date="2011-07" db="EMBL/GenBank/DDBJ databases">
        <authorList>
            <consortium name="Caenorhabditis brenneri Sequencing and Analysis Consortium"/>
            <person name="Wilson R.K."/>
        </authorList>
    </citation>
    <scope>NUCLEOTIDE SEQUENCE [LARGE SCALE GENOMIC DNA]</scope>
    <source>
        <strain evidence="7">PB2801</strain>
    </source>
</reference>
<dbReference type="eggNOG" id="KOG3138">
    <property type="taxonomic scope" value="Eukaryota"/>
</dbReference>
<dbReference type="EMBL" id="GL379788">
    <property type="protein sequence ID" value="EGT40430.1"/>
    <property type="molecule type" value="Genomic_DNA"/>
</dbReference>
<sequence>MSFDRNYEYDEICDFPIKAVSENETLIQRDHQFRQASGCVYRLVPEIIDSDTDEEDEMLLSIGESEDGVVAIRTLDENGKLVFNEPIPHYKSQAVHINEKFVIKAQPVTVIYASYDEHTMRNYEVNITRIKINADCFCNFFKDKTLDYGRESSFEVTFPSHCDFFYCNFQMKDIYYWQASRSIVEFQLENALEGDVLTIRDEKHTEKYTGSTLHHYKRHEVIRATDITLARDKLNATEPATFRFNYKKIENSEVCSEYPQQLTADIEQPAIIISPGYPQNYQNDQTCEFIVSVPENCRMALSIDEISVENFHDYVKIYEGNSTDGKLIKSYTAYAHHEVINITSKTALIVFITDQSTSDRGFHITATAHIIMDEPDDHYLARTLILIGLGVVVIIGIVIVIFTYETHIKPMFQNNNHNDNQEGVDRQPDAHQEQQTQAVPEPELLF</sequence>
<feature type="region of interest" description="Disordered" evidence="3">
    <location>
        <begin position="413"/>
        <end position="446"/>
    </location>
</feature>
<comment type="caution">
    <text evidence="2">Lacks conserved residue(s) required for the propagation of feature annotation.</text>
</comment>
<evidence type="ECO:0000256" key="1">
    <source>
        <dbReference type="ARBA" id="ARBA00023157"/>
    </source>
</evidence>
<dbReference type="Gene3D" id="2.60.120.290">
    <property type="entry name" value="Spermadhesin, CUB domain"/>
    <property type="match status" value="1"/>
</dbReference>
<dbReference type="PANTHER" id="PTHR39385:SF3">
    <property type="entry name" value="ELRR (EXTRACELLULAR LEUCINE-RICH REPEAT) ONLY"/>
    <property type="match status" value="1"/>
</dbReference>
<dbReference type="FunCoup" id="G0MAF2">
    <property type="interactions" value="3"/>
</dbReference>
<evidence type="ECO:0000256" key="4">
    <source>
        <dbReference type="SAM" id="Phobius"/>
    </source>
</evidence>
<dbReference type="SUPFAM" id="SSF49854">
    <property type="entry name" value="Spermadhesin, CUB domain"/>
    <property type="match status" value="1"/>
</dbReference>
<dbReference type="Proteomes" id="UP000008068">
    <property type="component" value="Unassembled WGS sequence"/>
</dbReference>
<keyword evidence="4" id="KW-0812">Transmembrane</keyword>
<protein>
    <recommendedName>
        <fullName evidence="5">CUB domain-containing protein</fullName>
    </recommendedName>
</protein>
<evidence type="ECO:0000256" key="2">
    <source>
        <dbReference type="PROSITE-ProRule" id="PRU00059"/>
    </source>
</evidence>
<dbReference type="InterPro" id="IPR000859">
    <property type="entry name" value="CUB_dom"/>
</dbReference>
<dbReference type="SMART" id="SM00042">
    <property type="entry name" value="CUB"/>
    <property type="match status" value="1"/>
</dbReference>
<keyword evidence="7" id="KW-1185">Reference proteome</keyword>
<keyword evidence="1" id="KW-1015">Disulfide bond</keyword>
<evidence type="ECO:0000259" key="5">
    <source>
        <dbReference type="PROSITE" id="PS01180"/>
    </source>
</evidence>
<dbReference type="HOGENOM" id="CLU_614270_0_0_1"/>
<dbReference type="STRING" id="135651.G0MAF2"/>
<feature type="transmembrane region" description="Helical" evidence="4">
    <location>
        <begin position="379"/>
        <end position="404"/>
    </location>
</feature>
<dbReference type="Pfam" id="PF00431">
    <property type="entry name" value="CUB"/>
    <property type="match status" value="1"/>
</dbReference>
<keyword evidence="4" id="KW-1133">Transmembrane helix</keyword>
<dbReference type="PROSITE" id="PS01180">
    <property type="entry name" value="CUB"/>
    <property type="match status" value="1"/>
</dbReference>
<evidence type="ECO:0000313" key="7">
    <source>
        <dbReference type="Proteomes" id="UP000008068"/>
    </source>
</evidence>
<name>G0MAF2_CAEBE</name>
<dbReference type="AlphaFoldDB" id="G0MAF2"/>
<keyword evidence="4" id="KW-0472">Membrane</keyword>
<feature type="compositionally biased region" description="Basic and acidic residues" evidence="3">
    <location>
        <begin position="419"/>
        <end position="432"/>
    </location>
</feature>
<dbReference type="InterPro" id="IPR035914">
    <property type="entry name" value="Sperma_CUB_dom_sf"/>
</dbReference>